<dbReference type="PANTHER" id="PTHR11986">
    <property type="entry name" value="AMINOTRANSFERASE CLASS III"/>
    <property type="match status" value="1"/>
</dbReference>
<keyword evidence="3" id="KW-0808">Transferase</keyword>
<dbReference type="Pfam" id="PF00202">
    <property type="entry name" value="Aminotran_3"/>
    <property type="match status" value="1"/>
</dbReference>
<evidence type="ECO:0000256" key="3">
    <source>
        <dbReference type="ARBA" id="ARBA00022679"/>
    </source>
</evidence>
<dbReference type="InterPro" id="IPR049704">
    <property type="entry name" value="Aminotrans_3_PPA_site"/>
</dbReference>
<dbReference type="RefSeq" id="WP_202999952.1">
    <property type="nucleotide sequence ID" value="NZ_JAEMEF010000005.1"/>
</dbReference>
<dbReference type="Proteomes" id="UP000605013">
    <property type="component" value="Unassembled WGS sequence"/>
</dbReference>
<accession>A0ABS1WKL1</accession>
<dbReference type="Gene3D" id="3.90.1150.10">
    <property type="entry name" value="Aspartate Aminotransferase, domain 1"/>
    <property type="match status" value="1"/>
</dbReference>
<dbReference type="PIRSF" id="PIRSF000521">
    <property type="entry name" value="Transaminase_4ab_Lys_Orn"/>
    <property type="match status" value="1"/>
</dbReference>
<dbReference type="InterPro" id="IPR015421">
    <property type="entry name" value="PyrdxlP-dep_Trfase_major"/>
</dbReference>
<dbReference type="InterPro" id="IPR005814">
    <property type="entry name" value="Aminotrans_3"/>
</dbReference>
<evidence type="ECO:0000313" key="6">
    <source>
        <dbReference type="EMBL" id="MBL7559652.1"/>
    </source>
</evidence>
<reference evidence="6 7" key="1">
    <citation type="submission" date="2020-12" db="EMBL/GenBank/DDBJ databases">
        <title>Olleya sediminilitoris sp. nov., isolated from a tidal flat.</title>
        <authorList>
            <person name="Park S."/>
            <person name="Yoon J.-H."/>
        </authorList>
    </citation>
    <scope>NUCLEOTIDE SEQUENCE [LARGE SCALE GENOMIC DNA]</scope>
    <source>
        <strain evidence="6 7">YSTF-M6</strain>
    </source>
</reference>
<evidence type="ECO:0000313" key="7">
    <source>
        <dbReference type="Proteomes" id="UP000605013"/>
    </source>
</evidence>
<dbReference type="InterPro" id="IPR015424">
    <property type="entry name" value="PyrdxlP-dep_Trfase"/>
</dbReference>
<comment type="caution">
    <text evidence="6">The sequence shown here is derived from an EMBL/GenBank/DDBJ whole genome shotgun (WGS) entry which is preliminary data.</text>
</comment>
<evidence type="ECO:0000256" key="4">
    <source>
        <dbReference type="ARBA" id="ARBA00022898"/>
    </source>
</evidence>
<dbReference type="InterPro" id="IPR015422">
    <property type="entry name" value="PyrdxlP-dep_Trfase_small"/>
</dbReference>
<protein>
    <submittedName>
        <fullName evidence="6">Aspartate aminotransferase family protein</fullName>
    </submittedName>
</protein>
<dbReference type="PANTHER" id="PTHR11986:SF79">
    <property type="entry name" value="ACETYLORNITHINE AMINOTRANSFERASE, MITOCHONDRIAL"/>
    <property type="match status" value="1"/>
</dbReference>
<dbReference type="EMBL" id="JAEMEF010000005">
    <property type="protein sequence ID" value="MBL7559652.1"/>
    <property type="molecule type" value="Genomic_DNA"/>
</dbReference>
<name>A0ABS1WKL1_9FLAO</name>
<keyword evidence="4 5" id="KW-0663">Pyridoxal phosphate</keyword>
<organism evidence="6 7">
    <name type="scientific">Olleya sediminilitoris</name>
    <dbReference type="NCBI Taxonomy" id="2795739"/>
    <lineage>
        <taxon>Bacteria</taxon>
        <taxon>Pseudomonadati</taxon>
        <taxon>Bacteroidota</taxon>
        <taxon>Flavobacteriia</taxon>
        <taxon>Flavobacteriales</taxon>
        <taxon>Flavobacteriaceae</taxon>
    </lineage>
</organism>
<evidence type="ECO:0000256" key="2">
    <source>
        <dbReference type="ARBA" id="ARBA00022576"/>
    </source>
</evidence>
<comment type="cofactor">
    <cofactor evidence="1">
        <name>pyridoxal 5'-phosphate</name>
        <dbReference type="ChEBI" id="CHEBI:597326"/>
    </cofactor>
</comment>
<sequence>MKSEFLKYQAQTSPYPLALEISHAKGSYIYDTNKKAYLDFVAGVSACTLGHSHPKVIEAIKNQADKYLHVMVYGEYAQQPAVQLCQFMAKHLPDPLEATYLVNSGTEAIEGAIKLARRVTGRSQIIAAHNAYHGNTMGSLSLMDFEERKAPFRPLLPDISHITFNYEPHFKHITQKTAAVIVETIQGGAGFIEPTNDYLAKLKTRCHEVGALLILDEIQPGIGRTGKLFGFQNYNVIPDIVVTGKGLGGGLPIGAFTASKTHMDTLQNSPKLGHITTFGGNPLIAASALATLKQVVNSNLMSEVLNKEKLIKKHLKHPLITKIRGRGLMLAALTTSEDITNQVILESQNQGLILFWLLFEPKAIRITPPLTISNEELIKGCGIIIDLLNKISDQNKS</sequence>
<dbReference type="SUPFAM" id="SSF53383">
    <property type="entry name" value="PLP-dependent transferases"/>
    <property type="match status" value="1"/>
</dbReference>
<keyword evidence="2 6" id="KW-0032">Aminotransferase</keyword>
<keyword evidence="7" id="KW-1185">Reference proteome</keyword>
<comment type="similarity">
    <text evidence="5">Belongs to the class-III pyridoxal-phosphate-dependent aminotransferase family.</text>
</comment>
<proteinExistence type="inferred from homology"/>
<dbReference type="InterPro" id="IPR050103">
    <property type="entry name" value="Class-III_PLP-dep_AT"/>
</dbReference>
<gene>
    <name evidence="6" type="ORF">JAO71_07535</name>
</gene>
<dbReference type="PROSITE" id="PS00600">
    <property type="entry name" value="AA_TRANSFER_CLASS_3"/>
    <property type="match status" value="1"/>
</dbReference>
<dbReference type="Gene3D" id="3.40.640.10">
    <property type="entry name" value="Type I PLP-dependent aspartate aminotransferase-like (Major domain)"/>
    <property type="match status" value="1"/>
</dbReference>
<evidence type="ECO:0000256" key="5">
    <source>
        <dbReference type="RuleBase" id="RU003560"/>
    </source>
</evidence>
<dbReference type="GO" id="GO:0008483">
    <property type="term" value="F:transaminase activity"/>
    <property type="evidence" value="ECO:0007669"/>
    <property type="project" value="UniProtKB-KW"/>
</dbReference>
<evidence type="ECO:0000256" key="1">
    <source>
        <dbReference type="ARBA" id="ARBA00001933"/>
    </source>
</evidence>
<dbReference type="CDD" id="cd00610">
    <property type="entry name" value="OAT_like"/>
    <property type="match status" value="1"/>
</dbReference>